<keyword evidence="1" id="KW-1133">Transmembrane helix</keyword>
<keyword evidence="1" id="KW-0812">Transmembrane</keyword>
<evidence type="ECO:0000313" key="2">
    <source>
        <dbReference type="EMBL" id="KAF2737020.1"/>
    </source>
</evidence>
<reference evidence="2" key="1">
    <citation type="journal article" date="2020" name="Stud. Mycol.">
        <title>101 Dothideomycetes genomes: a test case for predicting lifestyles and emergence of pathogens.</title>
        <authorList>
            <person name="Haridas S."/>
            <person name="Albert R."/>
            <person name="Binder M."/>
            <person name="Bloem J."/>
            <person name="Labutti K."/>
            <person name="Salamov A."/>
            <person name="Andreopoulos B."/>
            <person name="Baker S."/>
            <person name="Barry K."/>
            <person name="Bills G."/>
            <person name="Bluhm B."/>
            <person name="Cannon C."/>
            <person name="Castanera R."/>
            <person name="Culley D."/>
            <person name="Daum C."/>
            <person name="Ezra D."/>
            <person name="Gonzalez J."/>
            <person name="Henrissat B."/>
            <person name="Kuo A."/>
            <person name="Liang C."/>
            <person name="Lipzen A."/>
            <person name="Lutzoni F."/>
            <person name="Magnuson J."/>
            <person name="Mondo S."/>
            <person name="Nolan M."/>
            <person name="Ohm R."/>
            <person name="Pangilinan J."/>
            <person name="Park H.-J."/>
            <person name="Ramirez L."/>
            <person name="Alfaro M."/>
            <person name="Sun H."/>
            <person name="Tritt A."/>
            <person name="Yoshinaga Y."/>
            <person name="Zwiers L.-H."/>
            <person name="Turgeon B."/>
            <person name="Goodwin S."/>
            <person name="Spatafora J."/>
            <person name="Crous P."/>
            <person name="Grigoriev I."/>
        </authorList>
    </citation>
    <scope>NUCLEOTIDE SEQUENCE</scope>
    <source>
        <strain evidence="2">CBS 125425</strain>
    </source>
</reference>
<dbReference type="SUPFAM" id="SSF48452">
    <property type="entry name" value="TPR-like"/>
    <property type="match status" value="1"/>
</dbReference>
<dbReference type="Gene3D" id="1.25.40.10">
    <property type="entry name" value="Tetratricopeptide repeat domain"/>
    <property type="match status" value="1"/>
</dbReference>
<name>A0A9P4R4U5_9PLEO</name>
<comment type="caution">
    <text evidence="2">The sequence shown here is derived from an EMBL/GenBank/DDBJ whole genome shotgun (WGS) entry which is preliminary data.</text>
</comment>
<accession>A0A9P4R4U5</accession>
<dbReference type="GO" id="GO:0031942">
    <property type="term" value="C:i-AAA complex"/>
    <property type="evidence" value="ECO:0007669"/>
    <property type="project" value="TreeGrafter"/>
</dbReference>
<dbReference type="GO" id="GO:0006515">
    <property type="term" value="P:protein quality control for misfolded or incompletely synthesized proteins"/>
    <property type="evidence" value="ECO:0007669"/>
    <property type="project" value="TreeGrafter"/>
</dbReference>
<dbReference type="GO" id="GO:0051787">
    <property type="term" value="F:misfolded protein binding"/>
    <property type="evidence" value="ECO:0007669"/>
    <property type="project" value="TreeGrafter"/>
</dbReference>
<proteinExistence type="predicted"/>
<dbReference type="OrthoDB" id="10050400at2759"/>
<dbReference type="Proteomes" id="UP000799444">
    <property type="component" value="Unassembled WGS sequence"/>
</dbReference>
<dbReference type="PANTHER" id="PTHR28142">
    <property type="entry name" value="MITOCHONDRIAL INNER MEMBRANE I-AAA PROTEASE SUPERCOMPLEX SUBUNIT MGR3-RELATED"/>
    <property type="match status" value="1"/>
</dbReference>
<dbReference type="InterPro" id="IPR040201">
    <property type="entry name" value="Mrg3-like"/>
</dbReference>
<dbReference type="InterPro" id="IPR011990">
    <property type="entry name" value="TPR-like_helical_dom_sf"/>
</dbReference>
<protein>
    <submittedName>
        <fullName evidence="2">Uncharacterized protein</fullName>
    </submittedName>
</protein>
<keyword evidence="1" id="KW-0472">Membrane</keyword>
<organism evidence="2 3">
    <name type="scientific">Polyplosphaeria fusca</name>
    <dbReference type="NCBI Taxonomy" id="682080"/>
    <lineage>
        <taxon>Eukaryota</taxon>
        <taxon>Fungi</taxon>
        <taxon>Dikarya</taxon>
        <taxon>Ascomycota</taxon>
        <taxon>Pezizomycotina</taxon>
        <taxon>Dothideomycetes</taxon>
        <taxon>Pleosporomycetidae</taxon>
        <taxon>Pleosporales</taxon>
        <taxon>Tetraplosphaeriaceae</taxon>
        <taxon>Polyplosphaeria</taxon>
    </lineage>
</organism>
<dbReference type="PANTHER" id="PTHR28142:SF1">
    <property type="entry name" value="MITOCHONDRIAL INNER MEMBRANE I-AAA PROTEASE SUPERCOMPLEX SUBUNIT MGR3-RELATED"/>
    <property type="match status" value="1"/>
</dbReference>
<sequence>MFSRAVPRAASRLGRLAQCEAQSQAHGFYKLPARAWRSPVEQRCTRRHMSSILQQARDLNKESPVLFPFAIGVILLGLCTGGIYLPWYYKNVIVKPYHNYPEPVAKELRKAVYYSKQKEMVDANKYFTRALAEASRCGMDQFSPEILGIKLGMSGAWQVAGRYPAAAEVLEIMRSDCWDWLDERGDAHQTDGNRTRILKVIVELDVRLGELYVTPYVNEPENAEKVLVEAVETALNERNRRTKDGVKEGEGDWMTDEELGGTLETLGHHYEQFDAHYLATPLFLQALALCPPTSCHSVVLMNNVSTCLAQQKPPPTLPATLSKGSTSSANTFPAYPPPPRAVLIDQARQWAQKAIDRAATITPQDRNDDCDSGCATATHNLGEFLEMEGRVNEARAKYQEAQSLARSVGFKEGVAQAKEALKRLDQK</sequence>
<feature type="transmembrane region" description="Helical" evidence="1">
    <location>
        <begin position="65"/>
        <end position="89"/>
    </location>
</feature>
<dbReference type="CDD" id="cd24145">
    <property type="entry name" value="Mgr3-like"/>
    <property type="match status" value="1"/>
</dbReference>
<evidence type="ECO:0000313" key="3">
    <source>
        <dbReference type="Proteomes" id="UP000799444"/>
    </source>
</evidence>
<keyword evidence="3" id="KW-1185">Reference proteome</keyword>
<dbReference type="AlphaFoldDB" id="A0A9P4R4U5"/>
<gene>
    <name evidence="2" type="ORF">EJ04DRAFT_574877</name>
</gene>
<evidence type="ECO:0000256" key="1">
    <source>
        <dbReference type="SAM" id="Phobius"/>
    </source>
</evidence>
<dbReference type="EMBL" id="ML996119">
    <property type="protein sequence ID" value="KAF2737020.1"/>
    <property type="molecule type" value="Genomic_DNA"/>
</dbReference>